<evidence type="ECO:0000256" key="1">
    <source>
        <dbReference type="ARBA" id="ARBA00004514"/>
    </source>
</evidence>
<evidence type="ECO:0000313" key="7">
    <source>
        <dbReference type="Proteomes" id="UP000275461"/>
    </source>
</evidence>
<dbReference type="OrthoDB" id="9924944at2"/>
<keyword evidence="2" id="KW-0963">Cytoplasm</keyword>
<keyword evidence="7" id="KW-1185">Reference proteome</keyword>
<dbReference type="Proteomes" id="UP000275461">
    <property type="component" value="Unassembled WGS sequence"/>
</dbReference>
<sequence length="111" mass="12613">MPLSRDEAMLEAAVELEHLARRRLALAEAGEWDEVVASETRRGELARAIDSSAVEDPDRYQALVTRLERILELDNRLRPLLEARLEALGHTLINARKGAAGHRAYQRFRND</sequence>
<evidence type="ECO:0000256" key="3">
    <source>
        <dbReference type="ARBA" id="ARBA00022795"/>
    </source>
</evidence>
<keyword evidence="4" id="KW-0143">Chaperone</keyword>
<reference evidence="6 7" key="1">
    <citation type="submission" date="2018-10" db="EMBL/GenBank/DDBJ databases">
        <title>Genomic Encyclopedia of Type Strains, Phase IV (KMG-IV): sequencing the most valuable type-strain genomes for metagenomic binning, comparative biology and taxonomic classification.</title>
        <authorList>
            <person name="Goeker M."/>
        </authorList>
    </citation>
    <scope>NUCLEOTIDE SEQUENCE [LARGE SCALE GENOMIC DNA]</scope>
    <source>
        <strain evidence="6 7">DSM 12769</strain>
    </source>
</reference>
<proteinExistence type="predicted"/>
<comment type="caution">
    <text evidence="6">The sequence shown here is derived from an EMBL/GenBank/DDBJ whole genome shotgun (WGS) entry which is preliminary data.</text>
</comment>
<protein>
    <recommendedName>
        <fullName evidence="5">Flagellar protein FliT</fullName>
    </recommendedName>
</protein>
<dbReference type="GO" id="GO:0044781">
    <property type="term" value="P:bacterial-type flagellum organization"/>
    <property type="evidence" value="ECO:0007669"/>
    <property type="project" value="UniProtKB-KW"/>
</dbReference>
<dbReference type="Pfam" id="PF05400">
    <property type="entry name" value="FliT"/>
    <property type="match status" value="1"/>
</dbReference>
<keyword evidence="6" id="KW-0966">Cell projection</keyword>
<keyword evidence="3" id="KW-1005">Bacterial flagellum biogenesis</keyword>
<keyword evidence="6" id="KW-0282">Flagellum</keyword>
<name>A0A498CF91_9GAMM</name>
<gene>
    <name evidence="6" type="ORF">DFR31_0932</name>
</gene>
<organism evidence="6 7">
    <name type="scientific">Alkalispirillum mobile</name>
    <dbReference type="NCBI Taxonomy" id="85925"/>
    <lineage>
        <taxon>Bacteria</taxon>
        <taxon>Pseudomonadati</taxon>
        <taxon>Pseudomonadota</taxon>
        <taxon>Gammaproteobacteria</taxon>
        <taxon>Chromatiales</taxon>
        <taxon>Ectothiorhodospiraceae</taxon>
        <taxon>Alkalispirillum</taxon>
    </lineage>
</organism>
<comment type="subcellular location">
    <subcellularLocation>
        <location evidence="1">Cytoplasm</location>
        <location evidence="1">Cytosol</location>
    </subcellularLocation>
</comment>
<evidence type="ECO:0000256" key="2">
    <source>
        <dbReference type="ARBA" id="ARBA00022490"/>
    </source>
</evidence>
<dbReference type="InterPro" id="IPR008622">
    <property type="entry name" value="FliT"/>
</dbReference>
<evidence type="ECO:0000256" key="4">
    <source>
        <dbReference type="ARBA" id="ARBA00023186"/>
    </source>
</evidence>
<evidence type="ECO:0000256" key="5">
    <source>
        <dbReference type="ARBA" id="ARBA00093797"/>
    </source>
</evidence>
<evidence type="ECO:0000313" key="6">
    <source>
        <dbReference type="EMBL" id="RLK51018.1"/>
    </source>
</evidence>
<keyword evidence="6" id="KW-0969">Cilium</keyword>
<accession>A0A498CF91</accession>
<dbReference type="AlphaFoldDB" id="A0A498CF91"/>
<dbReference type="Gene3D" id="1.20.58.380">
    <property type="entry name" value="Flagellar protein flit"/>
    <property type="match status" value="1"/>
</dbReference>
<dbReference type="RefSeq" id="WP_121441459.1">
    <property type="nucleotide sequence ID" value="NZ_RCDA01000001.1"/>
</dbReference>
<dbReference type="EMBL" id="RCDA01000001">
    <property type="protein sequence ID" value="RLK51018.1"/>
    <property type="molecule type" value="Genomic_DNA"/>
</dbReference>